<protein>
    <recommendedName>
        <fullName evidence="3">Thymidylate kinase</fullName>
    </recommendedName>
</protein>
<dbReference type="AlphaFoldDB" id="A0A128FAR3"/>
<dbReference type="OrthoDB" id="5917471at2"/>
<evidence type="ECO:0000313" key="2">
    <source>
        <dbReference type="Proteomes" id="UP000073601"/>
    </source>
</evidence>
<accession>A0A128FAR3</accession>
<proteinExistence type="predicted"/>
<evidence type="ECO:0008006" key="3">
    <source>
        <dbReference type="Google" id="ProtNLM"/>
    </source>
</evidence>
<evidence type="ECO:0000313" key="1">
    <source>
        <dbReference type="EMBL" id="CZF83595.1"/>
    </source>
</evidence>
<name>A0A128FAR3_9GAMM</name>
<sequence length="76" mass="8364">MTKSELRNLYSQQMLVEAVVEPSLSSDGWIVEFRHARGGLVPLTDGNGIEQCFGDVDMATENALDVGFHQVRIVDA</sequence>
<dbReference type="RefSeq" id="WP_062710684.1">
    <property type="nucleotide sequence ID" value="NZ_CAWRCI010000024.1"/>
</dbReference>
<dbReference type="EMBL" id="FIZY01000024">
    <property type="protein sequence ID" value="CZF83595.1"/>
    <property type="molecule type" value="Genomic_DNA"/>
</dbReference>
<dbReference type="Proteomes" id="UP000073601">
    <property type="component" value="Unassembled WGS sequence"/>
</dbReference>
<organism evidence="1 2">
    <name type="scientific">Grimontia marina</name>
    <dbReference type="NCBI Taxonomy" id="646534"/>
    <lineage>
        <taxon>Bacteria</taxon>
        <taxon>Pseudomonadati</taxon>
        <taxon>Pseudomonadota</taxon>
        <taxon>Gammaproteobacteria</taxon>
        <taxon>Vibrionales</taxon>
        <taxon>Vibrionaceae</taxon>
        <taxon>Grimontia</taxon>
    </lineage>
</organism>
<reference evidence="2" key="1">
    <citation type="submission" date="2016-02" db="EMBL/GenBank/DDBJ databases">
        <authorList>
            <person name="Rodrigo-Torres Lidia"/>
            <person name="Arahal R.David."/>
        </authorList>
    </citation>
    <scope>NUCLEOTIDE SEQUENCE [LARGE SCALE GENOMIC DNA]</scope>
    <source>
        <strain evidence="2">CECT 8713</strain>
    </source>
</reference>
<gene>
    <name evidence="1" type="ORF">GMA8713_02729</name>
</gene>
<keyword evidence="2" id="KW-1185">Reference proteome</keyword>